<sequence>MATMNLTAPPAWGTDPERVRGPALMMGAHGLSARCPTTAPNVDLYFSSLVGAGSSSEWGPAAAQIPSFADAHPHPAPFGFHYVPDDPGGFITQQHPAFQSPSITKPPPCPTTTTAAAIAATTGQFGNNSSGNGYFPHHAPVAPVTWATEHNAVTSISERSLFSFQHQLRPGDTTIRTTDAPSFSPGSTHSPLHSPTFTASPGGRNVSWSASSCASSPPPPCEKSGDDYFSTSSAVVPTDPNNSNNNNNNNPDQQPAFKPGSRVIAASPMTAQSQTQTLEEYESSRRLWHNQIGKKYRNKLNEQFENLQVVLRLYDEDDEDTDTEGPNVSIKGRSINKAKLLNMARQRLEELMNERKAWRQEKRELMENLGMSEE</sequence>
<feature type="compositionally biased region" description="Polar residues" evidence="2">
    <location>
        <begin position="174"/>
        <end position="199"/>
    </location>
</feature>
<dbReference type="InterPro" id="IPR011598">
    <property type="entry name" value="bHLH_dom"/>
</dbReference>
<keyword evidence="5" id="KW-1185">Reference proteome</keyword>
<dbReference type="EMBL" id="JAULSY010000110">
    <property type="protein sequence ID" value="KAK0665442.1"/>
    <property type="molecule type" value="Genomic_DNA"/>
</dbReference>
<feature type="region of interest" description="Disordered" evidence="2">
    <location>
        <begin position="168"/>
        <end position="259"/>
    </location>
</feature>
<organism evidence="4 5">
    <name type="scientific">Cercophora samala</name>
    <dbReference type="NCBI Taxonomy" id="330535"/>
    <lineage>
        <taxon>Eukaryota</taxon>
        <taxon>Fungi</taxon>
        <taxon>Dikarya</taxon>
        <taxon>Ascomycota</taxon>
        <taxon>Pezizomycotina</taxon>
        <taxon>Sordariomycetes</taxon>
        <taxon>Sordariomycetidae</taxon>
        <taxon>Sordariales</taxon>
        <taxon>Lasiosphaeriaceae</taxon>
        <taxon>Cercophora</taxon>
    </lineage>
</organism>
<evidence type="ECO:0000256" key="2">
    <source>
        <dbReference type="SAM" id="MobiDB-lite"/>
    </source>
</evidence>
<comment type="caution">
    <text evidence="4">The sequence shown here is derived from an EMBL/GenBank/DDBJ whole genome shotgun (WGS) entry which is preliminary data.</text>
</comment>
<evidence type="ECO:0000256" key="1">
    <source>
        <dbReference type="SAM" id="Coils"/>
    </source>
</evidence>
<feature type="coiled-coil region" evidence="1">
    <location>
        <begin position="341"/>
        <end position="368"/>
    </location>
</feature>
<feature type="compositionally biased region" description="Low complexity" evidence="2">
    <location>
        <begin position="241"/>
        <end position="250"/>
    </location>
</feature>
<accession>A0AA39Z714</accession>
<dbReference type="Gene3D" id="4.10.280.10">
    <property type="entry name" value="Helix-loop-helix DNA-binding domain"/>
    <property type="match status" value="1"/>
</dbReference>
<name>A0AA39Z714_9PEZI</name>
<dbReference type="InterPro" id="IPR036638">
    <property type="entry name" value="HLH_DNA-bd_sf"/>
</dbReference>
<evidence type="ECO:0000313" key="5">
    <source>
        <dbReference type="Proteomes" id="UP001174997"/>
    </source>
</evidence>
<dbReference type="PROSITE" id="PS50888">
    <property type="entry name" value="BHLH"/>
    <property type="match status" value="1"/>
</dbReference>
<reference evidence="4" key="1">
    <citation type="submission" date="2023-06" db="EMBL/GenBank/DDBJ databases">
        <title>Genome-scale phylogeny and comparative genomics of the fungal order Sordariales.</title>
        <authorList>
            <consortium name="Lawrence Berkeley National Laboratory"/>
            <person name="Hensen N."/>
            <person name="Bonometti L."/>
            <person name="Westerberg I."/>
            <person name="Brannstrom I.O."/>
            <person name="Guillou S."/>
            <person name="Cros-Aarteil S."/>
            <person name="Calhoun S."/>
            <person name="Haridas S."/>
            <person name="Kuo A."/>
            <person name="Mondo S."/>
            <person name="Pangilinan J."/>
            <person name="Riley R."/>
            <person name="Labutti K."/>
            <person name="Andreopoulos B."/>
            <person name="Lipzen A."/>
            <person name="Chen C."/>
            <person name="Yanf M."/>
            <person name="Daum C."/>
            <person name="Ng V."/>
            <person name="Clum A."/>
            <person name="Steindorff A."/>
            <person name="Ohm R."/>
            <person name="Martin F."/>
            <person name="Silar P."/>
            <person name="Natvig D."/>
            <person name="Lalanne C."/>
            <person name="Gautier V."/>
            <person name="Ament-Velasquez S.L."/>
            <person name="Kruys A."/>
            <person name="Hutchinson M.I."/>
            <person name="Powell A.J."/>
            <person name="Barry K."/>
            <person name="Miller A.N."/>
            <person name="Grigoriev I.V."/>
            <person name="Debuchy R."/>
            <person name="Gladieux P."/>
            <person name="Thoren M.H."/>
            <person name="Johannesson H."/>
        </authorList>
    </citation>
    <scope>NUCLEOTIDE SEQUENCE</scope>
    <source>
        <strain evidence="4">CBS 307.81</strain>
    </source>
</reference>
<dbReference type="SUPFAM" id="SSF47459">
    <property type="entry name" value="HLH, helix-loop-helix DNA-binding domain"/>
    <property type="match status" value="1"/>
</dbReference>
<gene>
    <name evidence="4" type="ORF">QBC41DRAFT_14627</name>
</gene>
<proteinExistence type="predicted"/>
<feature type="domain" description="BHLH" evidence="3">
    <location>
        <begin position="284"/>
        <end position="351"/>
    </location>
</feature>
<protein>
    <recommendedName>
        <fullName evidence="3">BHLH domain-containing protein</fullName>
    </recommendedName>
</protein>
<keyword evidence="1" id="KW-0175">Coiled coil</keyword>
<evidence type="ECO:0000313" key="4">
    <source>
        <dbReference type="EMBL" id="KAK0665442.1"/>
    </source>
</evidence>
<evidence type="ECO:0000259" key="3">
    <source>
        <dbReference type="PROSITE" id="PS50888"/>
    </source>
</evidence>
<dbReference type="AlphaFoldDB" id="A0AA39Z714"/>
<dbReference type="GO" id="GO:0046983">
    <property type="term" value="F:protein dimerization activity"/>
    <property type="evidence" value="ECO:0007669"/>
    <property type="project" value="InterPro"/>
</dbReference>
<dbReference type="Proteomes" id="UP001174997">
    <property type="component" value="Unassembled WGS sequence"/>
</dbReference>